<dbReference type="GeneID" id="36603483"/>
<dbReference type="Proteomes" id="UP000241546">
    <property type="component" value="Unassembled WGS sequence"/>
</dbReference>
<dbReference type="RefSeq" id="XP_024748339.1">
    <property type="nucleotide sequence ID" value="XM_024895365.1"/>
</dbReference>
<evidence type="ECO:0000313" key="2">
    <source>
        <dbReference type="EMBL" id="PTB65019.1"/>
    </source>
</evidence>
<reference evidence="3" key="1">
    <citation type="submission" date="2016-07" db="EMBL/GenBank/DDBJ databases">
        <title>Multiple horizontal gene transfer events from other fungi enriched the ability of initially mycotrophic Trichoderma (Ascomycota) to feed on dead plant biomass.</title>
        <authorList>
            <consortium name="DOE Joint Genome Institute"/>
            <person name="Atanasova L."/>
            <person name="Chenthamara K."/>
            <person name="Zhang J."/>
            <person name="Grujic M."/>
            <person name="Henrissat B."/>
            <person name="Kuo A."/>
            <person name="Aerts A."/>
            <person name="Salamov A."/>
            <person name="Lipzen A."/>
            <person name="Labutti K."/>
            <person name="Barry K."/>
            <person name="Miao Y."/>
            <person name="Rahimi M.J."/>
            <person name="Shen Q."/>
            <person name="Grigoriev I.V."/>
            <person name="Kubicek C.P."/>
            <person name="Druzhinina I.S."/>
        </authorList>
    </citation>
    <scope>NUCLEOTIDE SEQUENCE [LARGE SCALE GENOMIC DNA]</scope>
    <source>
        <strain evidence="3">TUCIM 6016</strain>
    </source>
</reference>
<dbReference type="CDD" id="cd09917">
    <property type="entry name" value="F-box_SF"/>
    <property type="match status" value="1"/>
</dbReference>
<proteinExistence type="predicted"/>
<keyword evidence="3" id="KW-1185">Reference proteome</keyword>
<feature type="domain" description="F-box" evidence="1">
    <location>
        <begin position="2"/>
        <end position="47"/>
    </location>
</feature>
<dbReference type="EMBL" id="KZ680215">
    <property type="protein sequence ID" value="PTB65019.1"/>
    <property type="molecule type" value="Genomic_DNA"/>
</dbReference>
<dbReference type="InterPro" id="IPR032675">
    <property type="entry name" value="LRR_dom_sf"/>
</dbReference>
<dbReference type="Gene3D" id="1.20.1280.50">
    <property type="match status" value="1"/>
</dbReference>
<dbReference type="InterPro" id="IPR036047">
    <property type="entry name" value="F-box-like_dom_sf"/>
</dbReference>
<dbReference type="Pfam" id="PF12937">
    <property type="entry name" value="F-box-like"/>
    <property type="match status" value="1"/>
</dbReference>
<accession>A0A2T4B712</accession>
<gene>
    <name evidence="2" type="ORF">BBK36DRAFT_1169803</name>
</gene>
<protein>
    <recommendedName>
        <fullName evidence="1">F-box domain-containing protein</fullName>
    </recommendedName>
</protein>
<dbReference type="OrthoDB" id="4757858at2759"/>
<evidence type="ECO:0000313" key="3">
    <source>
        <dbReference type="Proteomes" id="UP000241546"/>
    </source>
</evidence>
<sequence>MAGLVERLPPEILHLIAESLCNHSLSRLSRTCRIFRDIAQPILYHRLLPPSQGRCFSLLRTLFQRPDLARAVRDMHLDNTLETLGREELIAWQPLDGELFELFCIMQSIPSVNHKEYIDGPQTWVRAYCMGVLPLICNVERLTIVVDGMGYPQGLPLSLPRLAELNYVDRRCWIDPTAASSLGSIEGILQAAPRLQIFRGFGLENLAPLPARLDNLTELYLDTCNLDPKSLDELLSRAPNLHSFFLSCLRPAFRTRPYFHPTDVVRPLERVRHTLKWLYLDYSPYDQWPPSFGKDMLKALKGLEALETLIVGDMFLLAPTPRYPVSTYRHWPTLATAPLPCLGQRDTQSKIRPSRNIYRNPLFDATMESDRPLYDENNNQLFPRVRKLVMLSYGPCIPSDLEWLSANTAHLFPSLQHIDFDLYFAQLPMDTSIHPSESRSEAARLRDLWDETAGNGLKGISFDVIPSVLRAVNGISEDTDDTRDDGDQDIYWW</sequence>
<dbReference type="AlphaFoldDB" id="A0A2T4B712"/>
<dbReference type="SUPFAM" id="SSF81383">
    <property type="entry name" value="F-box domain"/>
    <property type="match status" value="1"/>
</dbReference>
<dbReference type="PROSITE" id="PS50181">
    <property type="entry name" value="FBOX"/>
    <property type="match status" value="1"/>
</dbReference>
<evidence type="ECO:0000259" key="1">
    <source>
        <dbReference type="PROSITE" id="PS50181"/>
    </source>
</evidence>
<name>A0A2T4B712_9HYPO</name>
<dbReference type="Gene3D" id="3.80.10.10">
    <property type="entry name" value="Ribonuclease Inhibitor"/>
    <property type="match status" value="1"/>
</dbReference>
<dbReference type="SUPFAM" id="SSF52047">
    <property type="entry name" value="RNI-like"/>
    <property type="match status" value="1"/>
</dbReference>
<organism evidence="2 3">
    <name type="scientific">Trichoderma citrinoviride</name>
    <dbReference type="NCBI Taxonomy" id="58853"/>
    <lineage>
        <taxon>Eukaryota</taxon>
        <taxon>Fungi</taxon>
        <taxon>Dikarya</taxon>
        <taxon>Ascomycota</taxon>
        <taxon>Pezizomycotina</taxon>
        <taxon>Sordariomycetes</taxon>
        <taxon>Hypocreomycetidae</taxon>
        <taxon>Hypocreales</taxon>
        <taxon>Hypocreaceae</taxon>
        <taxon>Trichoderma</taxon>
    </lineage>
</organism>
<dbReference type="InterPro" id="IPR001810">
    <property type="entry name" value="F-box_dom"/>
</dbReference>